<dbReference type="NCBIfam" id="TIGR00503">
    <property type="entry name" value="prfC"/>
    <property type="match status" value="1"/>
</dbReference>
<keyword evidence="5 7" id="KW-0648">Protein biosynthesis</keyword>
<dbReference type="InterPro" id="IPR041732">
    <property type="entry name" value="RF3_GTP-bd"/>
</dbReference>
<evidence type="ECO:0000256" key="3">
    <source>
        <dbReference type="ARBA" id="ARBA00022490"/>
    </source>
</evidence>
<dbReference type="GO" id="GO:0016150">
    <property type="term" value="F:translation release factor activity, codon nonspecific"/>
    <property type="evidence" value="ECO:0007669"/>
    <property type="project" value="TreeGrafter"/>
</dbReference>
<evidence type="ECO:0000256" key="4">
    <source>
        <dbReference type="ARBA" id="ARBA00022741"/>
    </source>
</evidence>
<comment type="function">
    <text evidence="7">Increases the formation of ribosomal termination complexes and stimulates activities of RF-1 and RF-2. It binds guanine nucleotides and has strong preference for UGA stop codons. It may interact directly with the ribosome. The stimulation of RF-1 and RF-2 is significantly reduced by GTP and GDP, but not by GMP.</text>
</comment>
<dbReference type="Pfam" id="PF00009">
    <property type="entry name" value="GTP_EFTU"/>
    <property type="match status" value="1"/>
</dbReference>
<keyword evidence="4 7" id="KW-0547">Nucleotide-binding</keyword>
<dbReference type="AlphaFoldDB" id="A0A2M7G0N2"/>
<dbReference type="Gene3D" id="2.40.30.10">
    <property type="entry name" value="Translation factors"/>
    <property type="match status" value="1"/>
</dbReference>
<keyword evidence="3 7" id="KW-0963">Cytoplasm</keyword>
<feature type="binding site" evidence="7">
    <location>
        <begin position="85"/>
        <end position="89"/>
    </location>
    <ligand>
        <name>GTP</name>
        <dbReference type="ChEBI" id="CHEBI:37565"/>
    </ligand>
</feature>
<comment type="subcellular location">
    <subcellularLocation>
        <location evidence="1 7">Cytoplasm</location>
    </subcellularLocation>
</comment>
<dbReference type="InterPro" id="IPR031157">
    <property type="entry name" value="G_TR_CS"/>
</dbReference>
<dbReference type="SUPFAM" id="SSF54980">
    <property type="entry name" value="EF-G C-terminal domain-like"/>
    <property type="match status" value="1"/>
</dbReference>
<name>A0A2M7G0N2_9BACT</name>
<dbReference type="InterPro" id="IPR032090">
    <property type="entry name" value="RF3_C"/>
</dbReference>
<dbReference type="FunFam" id="3.40.50.300:FF:000542">
    <property type="entry name" value="Peptide chain release factor 3"/>
    <property type="match status" value="1"/>
</dbReference>
<reference evidence="10 11" key="1">
    <citation type="submission" date="2017-09" db="EMBL/GenBank/DDBJ databases">
        <title>Depth-based differentiation of microbial function through sediment-hosted aquifers and enrichment of novel symbionts in the deep terrestrial subsurface.</title>
        <authorList>
            <person name="Probst A.J."/>
            <person name="Ladd B."/>
            <person name="Jarett J.K."/>
            <person name="Geller-Mcgrath D.E."/>
            <person name="Sieber C.M."/>
            <person name="Emerson J.B."/>
            <person name="Anantharaman K."/>
            <person name="Thomas B.C."/>
            <person name="Malmstrom R."/>
            <person name="Stieglmeier M."/>
            <person name="Klingl A."/>
            <person name="Woyke T."/>
            <person name="Ryan C.M."/>
            <person name="Banfield J.F."/>
        </authorList>
    </citation>
    <scope>NUCLEOTIDE SEQUENCE [LARGE SCALE GENOMIC DNA]</scope>
    <source>
        <strain evidence="10">CG17_big_fil_post_rev_8_21_14_2_50_48_46</strain>
    </source>
</reference>
<dbReference type="GO" id="GO:0016149">
    <property type="term" value="F:translation release factor activity, codon specific"/>
    <property type="evidence" value="ECO:0007669"/>
    <property type="project" value="UniProtKB-UniRule"/>
</dbReference>
<dbReference type="HAMAP" id="MF_00072">
    <property type="entry name" value="Rel_fac_3"/>
    <property type="match status" value="1"/>
</dbReference>
<dbReference type="PANTHER" id="PTHR43556">
    <property type="entry name" value="PEPTIDE CHAIN RELEASE FACTOR RF3"/>
    <property type="match status" value="1"/>
</dbReference>
<evidence type="ECO:0000256" key="2">
    <source>
        <dbReference type="ARBA" id="ARBA00009978"/>
    </source>
</evidence>
<organism evidence="10 11">
    <name type="scientific">bacterium (Candidatus Blackallbacteria) CG17_big_fil_post_rev_8_21_14_2_50_48_46</name>
    <dbReference type="NCBI Taxonomy" id="2014261"/>
    <lineage>
        <taxon>Bacteria</taxon>
        <taxon>Candidatus Blackallbacteria</taxon>
    </lineage>
</organism>
<dbReference type="GO" id="GO:0003924">
    <property type="term" value="F:GTPase activity"/>
    <property type="evidence" value="ECO:0007669"/>
    <property type="project" value="InterPro"/>
</dbReference>
<sequence length="537" mass="60279">MKLEDEVKRRRTVAIISHPDAGKTTLTEKFLLYGGAVQEAGAVRARKNQRSATSDWMEMERKRGISVTSTVLQFPYGEYMMNLLDTPGHQDFSEDTYRILTAVDSVIMVIDAAKGIETQTLKLFEVCRKRMIPIFTFINKMDRPTREPLDLLDEIEKVLNIGVYPINWPLGTGFDFKGVFDRLAGQVHLFERTIGGAYKAPVAVGQISDPFVEETLEPEAYAQVVEELEMLDIAGESFDHSQVLSGAITPVFFGSAMNNFGVQLLLDNIFKYAPPPGPYPSSLGEVSPTREDFSGFVFKIQANMDPKHRDRIAFVRICTGKYSKNLSVYHSRTGRKVKLSNAHALFGQERETVEEAYAGDIVGLISSDRFGIGDTLSETSGLTYAGIPYFAPEHFVFLNNPNPSNYKRYRDGLDQLLQEGVIQGFELNTHSQNNYVLGAVGPLQFDVVQYRLENEYKAETEKVPANWSVLRWVDPEVDPNRLDRSILPVGAISGKDRDGHAVILFSNEWSLRLFQDKQPEIKLADTPFRAGLVGQSH</sequence>
<dbReference type="GO" id="GO:0006449">
    <property type="term" value="P:regulation of translational termination"/>
    <property type="evidence" value="ECO:0007669"/>
    <property type="project" value="UniProtKB-UniRule"/>
</dbReference>
<evidence type="ECO:0000256" key="5">
    <source>
        <dbReference type="ARBA" id="ARBA00022917"/>
    </source>
</evidence>
<dbReference type="SUPFAM" id="SSF50447">
    <property type="entry name" value="Translation proteins"/>
    <property type="match status" value="1"/>
</dbReference>
<comment type="caution">
    <text evidence="10">The sequence shown here is derived from an EMBL/GenBank/DDBJ whole genome shotgun (WGS) entry which is preliminary data.</text>
</comment>
<dbReference type="InterPro" id="IPR053905">
    <property type="entry name" value="EF-G-like_DII"/>
</dbReference>
<dbReference type="Gene3D" id="3.30.70.3280">
    <property type="entry name" value="Peptide chain release factor 3, domain III"/>
    <property type="match status" value="1"/>
</dbReference>
<dbReference type="InterPro" id="IPR038467">
    <property type="entry name" value="RF3_dom_3_sf"/>
</dbReference>
<evidence type="ECO:0000256" key="1">
    <source>
        <dbReference type="ARBA" id="ARBA00004496"/>
    </source>
</evidence>
<dbReference type="CDD" id="cd04169">
    <property type="entry name" value="RF3"/>
    <property type="match status" value="1"/>
</dbReference>
<dbReference type="PRINTS" id="PR00315">
    <property type="entry name" value="ELONGATNFCT"/>
</dbReference>
<feature type="binding site" evidence="7">
    <location>
        <begin position="17"/>
        <end position="24"/>
    </location>
    <ligand>
        <name>GTP</name>
        <dbReference type="ChEBI" id="CHEBI:37565"/>
    </ligand>
</feature>
<dbReference type="NCBIfam" id="TIGR00231">
    <property type="entry name" value="small_GTP"/>
    <property type="match status" value="1"/>
</dbReference>
<gene>
    <name evidence="7" type="primary">prfC</name>
    <name evidence="10" type="ORF">COW36_17620</name>
</gene>
<dbReference type="PROSITE" id="PS00301">
    <property type="entry name" value="G_TR_1"/>
    <property type="match status" value="1"/>
</dbReference>
<feature type="domain" description="Tr-type G" evidence="9">
    <location>
        <begin position="8"/>
        <end position="277"/>
    </location>
</feature>
<dbReference type="InterPro" id="IPR004548">
    <property type="entry name" value="PrfC"/>
</dbReference>
<dbReference type="InterPro" id="IPR005225">
    <property type="entry name" value="Small_GTP-bd"/>
</dbReference>
<evidence type="ECO:0000313" key="10">
    <source>
        <dbReference type="EMBL" id="PIW15239.1"/>
    </source>
</evidence>
<dbReference type="Gene3D" id="3.40.50.300">
    <property type="entry name" value="P-loop containing nucleotide triphosphate hydrolases"/>
    <property type="match status" value="1"/>
</dbReference>
<feature type="binding site" evidence="7">
    <location>
        <begin position="139"/>
        <end position="142"/>
    </location>
    <ligand>
        <name>GTP</name>
        <dbReference type="ChEBI" id="CHEBI:37565"/>
    </ligand>
</feature>
<accession>A0A2M7G0N2</accession>
<evidence type="ECO:0000256" key="6">
    <source>
        <dbReference type="ARBA" id="ARBA00023134"/>
    </source>
</evidence>
<dbReference type="InterPro" id="IPR027417">
    <property type="entry name" value="P-loop_NTPase"/>
</dbReference>
<comment type="similarity">
    <text evidence="2 7">Belongs to the TRAFAC class translation factor GTPase superfamily. Classic translation factor GTPase family. PrfC subfamily.</text>
</comment>
<dbReference type="EMBL" id="PFFQ01000053">
    <property type="protein sequence ID" value="PIW15239.1"/>
    <property type="molecule type" value="Genomic_DNA"/>
</dbReference>
<dbReference type="InterPro" id="IPR000795">
    <property type="entry name" value="T_Tr_GTP-bd_dom"/>
</dbReference>
<dbReference type="Pfam" id="PF22042">
    <property type="entry name" value="EF-G_D2"/>
    <property type="match status" value="1"/>
</dbReference>
<dbReference type="Proteomes" id="UP000231019">
    <property type="component" value="Unassembled WGS sequence"/>
</dbReference>
<dbReference type="Pfam" id="PF16658">
    <property type="entry name" value="RF3_C"/>
    <property type="match status" value="1"/>
</dbReference>
<dbReference type="InterPro" id="IPR035647">
    <property type="entry name" value="EFG_III/V"/>
</dbReference>
<keyword evidence="6 7" id="KW-0342">GTP-binding</keyword>
<dbReference type="PANTHER" id="PTHR43556:SF2">
    <property type="entry name" value="PEPTIDE CHAIN RELEASE FACTOR RF3"/>
    <property type="match status" value="1"/>
</dbReference>
<dbReference type="NCBIfam" id="NF001964">
    <property type="entry name" value="PRK00741.1"/>
    <property type="match status" value="1"/>
</dbReference>
<proteinExistence type="inferred from homology"/>
<dbReference type="InterPro" id="IPR009000">
    <property type="entry name" value="Transl_B-barrel_sf"/>
</dbReference>
<evidence type="ECO:0000256" key="8">
    <source>
        <dbReference type="NCBIfam" id="TIGR00503"/>
    </source>
</evidence>
<dbReference type="GO" id="GO:0005525">
    <property type="term" value="F:GTP binding"/>
    <property type="evidence" value="ECO:0007669"/>
    <property type="project" value="UniProtKB-UniRule"/>
</dbReference>
<protein>
    <recommendedName>
        <fullName evidence="7 8">Peptide chain release factor 3</fullName>
        <shortName evidence="7">RF-3</shortName>
    </recommendedName>
</protein>
<dbReference type="GO" id="GO:0005829">
    <property type="term" value="C:cytosol"/>
    <property type="evidence" value="ECO:0007669"/>
    <property type="project" value="TreeGrafter"/>
</dbReference>
<dbReference type="PROSITE" id="PS51722">
    <property type="entry name" value="G_TR_2"/>
    <property type="match status" value="1"/>
</dbReference>
<evidence type="ECO:0000259" key="9">
    <source>
        <dbReference type="PROSITE" id="PS51722"/>
    </source>
</evidence>
<evidence type="ECO:0000256" key="7">
    <source>
        <dbReference type="HAMAP-Rule" id="MF_00072"/>
    </source>
</evidence>
<dbReference type="SUPFAM" id="SSF52540">
    <property type="entry name" value="P-loop containing nucleoside triphosphate hydrolases"/>
    <property type="match status" value="1"/>
</dbReference>
<evidence type="ECO:0000313" key="11">
    <source>
        <dbReference type="Proteomes" id="UP000231019"/>
    </source>
</evidence>